<dbReference type="RefSeq" id="WP_029565458.1">
    <property type="nucleotide sequence ID" value="NZ_JNVC02000001.1"/>
</dbReference>
<keyword evidence="3" id="KW-1185">Reference proteome</keyword>
<reference evidence="2 3" key="1">
    <citation type="journal article" date="2005" name="Int. J. Syst. Evol. Microbiol.">
        <title>Bacillus cibi sp. nov., isolated from jeotgal, a traditional Korean fermented seafood.</title>
        <authorList>
            <person name="Yoon J.H."/>
            <person name="Lee C.H."/>
            <person name="Oh T.K."/>
        </authorList>
    </citation>
    <scope>NUCLEOTIDE SEQUENCE [LARGE SCALE GENOMIC DNA]</scope>
    <source>
        <strain evidence="2 3">DSM 16189</strain>
    </source>
</reference>
<evidence type="ECO:0000256" key="1">
    <source>
        <dbReference type="SAM" id="Phobius"/>
    </source>
</evidence>
<dbReference type="SUPFAM" id="SSF81442">
    <property type="entry name" value="Cytochrome c oxidase subunit I-like"/>
    <property type="match status" value="1"/>
</dbReference>
<accession>A0A084H2V8</accession>
<gene>
    <name evidence="2" type="ORF">GS18_0202985</name>
</gene>
<comment type="caution">
    <text evidence="2">The sequence shown here is derived from an EMBL/GenBank/DDBJ whole genome shotgun (WGS) entry which is preliminary data.</text>
</comment>
<name>A0A084H2V8_METID</name>
<feature type="transmembrane region" description="Helical" evidence="1">
    <location>
        <begin position="93"/>
        <end position="116"/>
    </location>
</feature>
<evidence type="ECO:0008006" key="4">
    <source>
        <dbReference type="Google" id="ProtNLM"/>
    </source>
</evidence>
<dbReference type="AlphaFoldDB" id="A0A084H2V8"/>
<protein>
    <recommendedName>
        <fullName evidence="4">Cytochrome c oxidase</fullName>
    </recommendedName>
</protein>
<dbReference type="OrthoDB" id="9808748at2"/>
<feature type="transmembrane region" description="Helical" evidence="1">
    <location>
        <begin position="68"/>
        <end position="87"/>
    </location>
</feature>
<feature type="transmembrane region" description="Helical" evidence="1">
    <location>
        <begin position="36"/>
        <end position="56"/>
    </location>
</feature>
<dbReference type="Gene3D" id="1.20.210.10">
    <property type="entry name" value="Cytochrome c oxidase-like, subunit I domain"/>
    <property type="match status" value="1"/>
</dbReference>
<evidence type="ECO:0000313" key="2">
    <source>
        <dbReference type="EMBL" id="KEZ53920.1"/>
    </source>
</evidence>
<keyword evidence="1" id="KW-0472">Membrane</keyword>
<organism evidence="2 3">
    <name type="scientific">Metabacillus indicus</name>
    <name type="common">Bacillus indicus</name>
    <dbReference type="NCBI Taxonomy" id="246786"/>
    <lineage>
        <taxon>Bacteria</taxon>
        <taxon>Bacillati</taxon>
        <taxon>Bacillota</taxon>
        <taxon>Bacilli</taxon>
        <taxon>Bacillales</taxon>
        <taxon>Bacillaceae</taxon>
        <taxon>Metabacillus</taxon>
    </lineage>
</organism>
<sequence length="120" mass="13152">MGIKSIKISVLYLAAGLFLGLYMSMAHDYVLAPVHAHVNLLGWTTLTIAGILYYLFPELTDHFLAKSHFWLHNIGLPLMMIGLVFAVSGNSSLLFLTIAGSFAVVAGLLCFVWNVLVNLK</sequence>
<dbReference type="InterPro" id="IPR036927">
    <property type="entry name" value="Cyt_c_oxase-like_su1_sf"/>
</dbReference>
<dbReference type="EMBL" id="JNVC02000001">
    <property type="protein sequence ID" value="KEZ53920.1"/>
    <property type="molecule type" value="Genomic_DNA"/>
</dbReference>
<evidence type="ECO:0000313" key="3">
    <source>
        <dbReference type="Proteomes" id="UP000028549"/>
    </source>
</evidence>
<keyword evidence="1" id="KW-0812">Transmembrane</keyword>
<dbReference type="STRING" id="246786.GS18_0202985"/>
<proteinExistence type="predicted"/>
<dbReference type="Proteomes" id="UP000028549">
    <property type="component" value="Unassembled WGS sequence"/>
</dbReference>
<keyword evidence="1" id="KW-1133">Transmembrane helix</keyword>